<sequence>MRHPQKHSLSPKKMENRLQKFKLPEPILCIGGIVQVELLGRCRNKKWTVYTTYVYWSYHFFAHTSNASYQPRLQMGGVSIIENMLTDGWSEHRRSNSCGTARGHGML</sequence>
<comment type="caution">
    <text evidence="1">The sequence shown here is derived from an EMBL/GenBank/DDBJ whole genome shotgun (WGS) entry which is preliminary data.</text>
</comment>
<dbReference type="AlphaFoldDB" id="A0AAV6KDA6"/>
<reference evidence="1" key="1">
    <citation type="submission" date="2020-08" db="EMBL/GenBank/DDBJ databases">
        <title>Plant Genome Project.</title>
        <authorList>
            <person name="Zhang R.-G."/>
        </authorList>
    </citation>
    <scope>NUCLEOTIDE SEQUENCE</scope>
    <source>
        <strain evidence="1">WSP0</strain>
        <tissue evidence="1">Leaf</tissue>
    </source>
</reference>
<proteinExistence type="predicted"/>
<dbReference type="EMBL" id="JACTNZ010000005">
    <property type="protein sequence ID" value="KAG5550182.1"/>
    <property type="molecule type" value="Genomic_DNA"/>
</dbReference>
<organism evidence="1 2">
    <name type="scientific">Rhododendron griersonianum</name>
    <dbReference type="NCBI Taxonomy" id="479676"/>
    <lineage>
        <taxon>Eukaryota</taxon>
        <taxon>Viridiplantae</taxon>
        <taxon>Streptophyta</taxon>
        <taxon>Embryophyta</taxon>
        <taxon>Tracheophyta</taxon>
        <taxon>Spermatophyta</taxon>
        <taxon>Magnoliopsida</taxon>
        <taxon>eudicotyledons</taxon>
        <taxon>Gunneridae</taxon>
        <taxon>Pentapetalae</taxon>
        <taxon>asterids</taxon>
        <taxon>Ericales</taxon>
        <taxon>Ericaceae</taxon>
        <taxon>Ericoideae</taxon>
        <taxon>Rhodoreae</taxon>
        <taxon>Rhododendron</taxon>
    </lineage>
</organism>
<evidence type="ECO:0000313" key="1">
    <source>
        <dbReference type="EMBL" id="KAG5550182.1"/>
    </source>
</evidence>
<accession>A0AAV6KDA6</accession>
<dbReference type="Proteomes" id="UP000823749">
    <property type="component" value="Chromosome 5"/>
</dbReference>
<evidence type="ECO:0000313" key="2">
    <source>
        <dbReference type="Proteomes" id="UP000823749"/>
    </source>
</evidence>
<gene>
    <name evidence="1" type="ORF">RHGRI_015216</name>
</gene>
<keyword evidence="2" id="KW-1185">Reference proteome</keyword>
<name>A0AAV6KDA6_9ERIC</name>
<protein>
    <submittedName>
        <fullName evidence="1">Uncharacterized protein</fullName>
    </submittedName>
</protein>